<dbReference type="GO" id="GO:0005886">
    <property type="term" value="C:plasma membrane"/>
    <property type="evidence" value="ECO:0007669"/>
    <property type="project" value="TreeGrafter"/>
</dbReference>
<feature type="compositionally biased region" description="Low complexity" evidence="5">
    <location>
        <begin position="125"/>
        <end position="139"/>
    </location>
</feature>
<evidence type="ECO:0000313" key="9">
    <source>
        <dbReference type="Proteomes" id="UP000268162"/>
    </source>
</evidence>
<evidence type="ECO:0000256" key="2">
    <source>
        <dbReference type="ARBA" id="ARBA00022692"/>
    </source>
</evidence>
<dbReference type="AlphaFoldDB" id="A0A4P9ZVK3"/>
<evidence type="ECO:0000256" key="4">
    <source>
        <dbReference type="ARBA" id="ARBA00023136"/>
    </source>
</evidence>
<feature type="transmembrane region" description="Helical" evidence="6">
    <location>
        <begin position="480"/>
        <end position="500"/>
    </location>
</feature>
<dbReference type="Proteomes" id="UP000268162">
    <property type="component" value="Unassembled WGS sequence"/>
</dbReference>
<feature type="transmembrane region" description="Helical" evidence="6">
    <location>
        <begin position="751"/>
        <end position="769"/>
    </location>
</feature>
<proteinExistence type="predicted"/>
<feature type="compositionally biased region" description="Low complexity" evidence="5">
    <location>
        <begin position="161"/>
        <end position="172"/>
    </location>
</feature>
<feature type="transmembrane region" description="Helical" evidence="6">
    <location>
        <begin position="413"/>
        <end position="432"/>
    </location>
</feature>
<keyword evidence="2 6" id="KW-0812">Transmembrane</keyword>
<dbReference type="PANTHER" id="PTHR23501">
    <property type="entry name" value="MAJOR FACILITATOR SUPERFAMILY"/>
    <property type="match status" value="1"/>
</dbReference>
<feature type="transmembrane region" description="Helical" evidence="6">
    <location>
        <begin position="382"/>
        <end position="401"/>
    </location>
</feature>
<dbReference type="InterPro" id="IPR036259">
    <property type="entry name" value="MFS_trans_sf"/>
</dbReference>
<feature type="transmembrane region" description="Helical" evidence="6">
    <location>
        <begin position="453"/>
        <end position="474"/>
    </location>
</feature>
<feature type="transmembrane region" description="Helical" evidence="6">
    <location>
        <begin position="324"/>
        <end position="344"/>
    </location>
</feature>
<evidence type="ECO:0000313" key="8">
    <source>
        <dbReference type="EMBL" id="RKP37634.1"/>
    </source>
</evidence>
<keyword evidence="9" id="KW-1185">Reference proteome</keyword>
<dbReference type="Pfam" id="PF07690">
    <property type="entry name" value="MFS_1"/>
    <property type="match status" value="1"/>
</dbReference>
<keyword evidence="4 6" id="KW-0472">Membrane</keyword>
<feature type="transmembrane region" description="Helical" evidence="6">
    <location>
        <begin position="294"/>
        <end position="312"/>
    </location>
</feature>
<feature type="region of interest" description="Disordered" evidence="5">
    <location>
        <begin position="18"/>
        <end position="63"/>
    </location>
</feature>
<accession>A0A4P9ZVK3</accession>
<feature type="compositionally biased region" description="Pro residues" evidence="5">
    <location>
        <begin position="81"/>
        <end position="92"/>
    </location>
</feature>
<feature type="domain" description="Major facilitator superfamily (MFS) profile" evidence="7">
    <location>
        <begin position="257"/>
        <end position="774"/>
    </location>
</feature>
<dbReference type="SUPFAM" id="SSF103473">
    <property type="entry name" value="MFS general substrate transporter"/>
    <property type="match status" value="1"/>
</dbReference>
<feature type="transmembrane region" description="Helical" evidence="6">
    <location>
        <begin position="557"/>
        <end position="578"/>
    </location>
</feature>
<name>A0A4P9ZVK3_9FUNG</name>
<feature type="transmembrane region" description="Helical" evidence="6">
    <location>
        <begin position="520"/>
        <end position="537"/>
    </location>
</feature>
<sequence length="798" mass="88149">MVPVNEPDYSKYQIPVFPTTADSIRVVSESSEDNAGDGDEGDDDNNIRAHNRANFVDPNQDLHHTRSASRLPEIFRLGPESPQPPRQPPPALNPGSSRHWSGTDDLAALYTRRAPPPPPSHMDLAHPSSRRPLSSASRRNGSRPPSNITVYGNDGYDRTSQYHSQSQSYSVSNPQAEKQTPSPIRTRTRTRSRDPLSSTQGIPRTSSTDWADARGFSLPRSSSRPRSMSTRRRSLPPLASPLPGPLAEKIPLRQRITLILLILATTWVGFNHTAFMTAQPLLVDPAFRRYNGSLSWATVLFLTLEAVFTLLFCQWSDHFGRALVAYFGFTIALVGSTVGLLATHMTHFCVARALEGIGSAGILVATFVALQDQYPEIHRGFVWLGCTWSGFLMAALVGPLLGEVLIYKRGWQWLPLLNLIIWGALLAGLVLSNGLAWSTPYSFSHQWRRMDGLGALLFLSAVMSLVLGIVWAAGNFARDLQAIITLFAIALCLGICLAELIRRRKRAALLPSVFFYNRNWLLSSFGMLVSGAVLYGMTAHLHRYLKYGQPTTWIVTFQRMCPVMLAAGASAALTGFFLRFKRYRALPLIFGSACLLMGLGLLSIRHSAMETGGSFSNPDPSANSRHGLAPVTFVEFSVLVGLGLGTTLPTYYATAQSAVPSRHRSVAGMFTHFSLTLGGILGLMTHTLIIRRIWHQQTMAIAGPRTDDICTHFTHYNAEGQHHLRPGCSKRIPKYAQQLARLAVCEASRPYFLILLSLMALTFLGANLIKGSRFKKRSERKSHLSAKQVKREEHVVSN</sequence>
<evidence type="ECO:0000256" key="6">
    <source>
        <dbReference type="SAM" id="Phobius"/>
    </source>
</evidence>
<dbReference type="EMBL" id="ML002466">
    <property type="protein sequence ID" value="RKP37634.1"/>
    <property type="molecule type" value="Genomic_DNA"/>
</dbReference>
<keyword evidence="3 6" id="KW-1133">Transmembrane helix</keyword>
<feature type="transmembrane region" description="Helical" evidence="6">
    <location>
        <begin position="350"/>
        <end position="370"/>
    </location>
</feature>
<feature type="compositionally biased region" description="Acidic residues" evidence="5">
    <location>
        <begin position="30"/>
        <end position="44"/>
    </location>
</feature>
<feature type="transmembrane region" description="Helical" evidence="6">
    <location>
        <begin position="666"/>
        <end position="689"/>
    </location>
</feature>
<reference evidence="9" key="1">
    <citation type="journal article" date="2018" name="Nat. Microbiol.">
        <title>Leveraging single-cell genomics to expand the fungal tree of life.</title>
        <authorList>
            <person name="Ahrendt S.R."/>
            <person name="Quandt C.A."/>
            <person name="Ciobanu D."/>
            <person name="Clum A."/>
            <person name="Salamov A."/>
            <person name="Andreopoulos B."/>
            <person name="Cheng J.F."/>
            <person name="Woyke T."/>
            <person name="Pelin A."/>
            <person name="Henrissat B."/>
            <person name="Reynolds N.K."/>
            <person name="Benny G.L."/>
            <person name="Smith M.E."/>
            <person name="James T.Y."/>
            <person name="Grigoriev I.V."/>
        </authorList>
    </citation>
    <scope>NUCLEOTIDE SEQUENCE [LARGE SCALE GENOMIC DNA]</scope>
    <source>
        <strain evidence="9">RSA 468</strain>
    </source>
</reference>
<dbReference type="PANTHER" id="PTHR23501:SF197">
    <property type="entry name" value="COMD"/>
    <property type="match status" value="1"/>
</dbReference>
<evidence type="ECO:0000256" key="1">
    <source>
        <dbReference type="ARBA" id="ARBA00004141"/>
    </source>
</evidence>
<protein>
    <submittedName>
        <fullName evidence="8">Major facilitator superfamily domain-containing protein</fullName>
    </submittedName>
</protein>
<evidence type="ECO:0000259" key="7">
    <source>
        <dbReference type="PROSITE" id="PS50850"/>
    </source>
</evidence>
<feature type="compositionally biased region" description="Low complexity" evidence="5">
    <location>
        <begin position="217"/>
        <end position="228"/>
    </location>
</feature>
<evidence type="ECO:0000256" key="3">
    <source>
        <dbReference type="ARBA" id="ARBA00022989"/>
    </source>
</evidence>
<feature type="region of interest" description="Disordered" evidence="5">
    <location>
        <begin position="75"/>
        <end position="240"/>
    </location>
</feature>
<dbReference type="Gene3D" id="1.20.1250.20">
    <property type="entry name" value="MFS general substrate transporter like domains"/>
    <property type="match status" value="1"/>
</dbReference>
<gene>
    <name evidence="8" type="ORF">BJ085DRAFT_30768</name>
</gene>
<comment type="subcellular location">
    <subcellularLocation>
        <location evidence="1">Membrane</location>
        <topology evidence="1">Multi-pass membrane protein</topology>
    </subcellularLocation>
</comment>
<dbReference type="PROSITE" id="PS50850">
    <property type="entry name" value="MFS"/>
    <property type="match status" value="1"/>
</dbReference>
<dbReference type="InterPro" id="IPR020846">
    <property type="entry name" value="MFS_dom"/>
</dbReference>
<dbReference type="InterPro" id="IPR011701">
    <property type="entry name" value="MFS"/>
</dbReference>
<dbReference type="STRING" id="215637.A0A4P9ZVK3"/>
<feature type="compositionally biased region" description="Polar residues" evidence="5">
    <location>
        <begin position="200"/>
        <end position="209"/>
    </location>
</feature>
<feature type="transmembrane region" description="Helical" evidence="6">
    <location>
        <begin position="256"/>
        <end position="274"/>
    </location>
</feature>
<organism evidence="8 9">
    <name type="scientific">Dimargaris cristalligena</name>
    <dbReference type="NCBI Taxonomy" id="215637"/>
    <lineage>
        <taxon>Eukaryota</taxon>
        <taxon>Fungi</taxon>
        <taxon>Fungi incertae sedis</taxon>
        <taxon>Zoopagomycota</taxon>
        <taxon>Kickxellomycotina</taxon>
        <taxon>Dimargaritomycetes</taxon>
        <taxon>Dimargaritales</taxon>
        <taxon>Dimargaritaceae</taxon>
        <taxon>Dimargaris</taxon>
    </lineage>
</organism>
<feature type="transmembrane region" description="Helical" evidence="6">
    <location>
        <begin position="628"/>
        <end position="654"/>
    </location>
</feature>
<dbReference type="GO" id="GO:0022857">
    <property type="term" value="F:transmembrane transporter activity"/>
    <property type="evidence" value="ECO:0007669"/>
    <property type="project" value="InterPro"/>
</dbReference>
<evidence type="ECO:0000256" key="5">
    <source>
        <dbReference type="SAM" id="MobiDB-lite"/>
    </source>
</evidence>
<feature type="transmembrane region" description="Helical" evidence="6">
    <location>
        <begin position="585"/>
        <end position="608"/>
    </location>
</feature>